<accession>A0A0J1I7V1</accession>
<dbReference type="Proteomes" id="UP000036045">
    <property type="component" value="Unassembled WGS sequence"/>
</dbReference>
<keyword evidence="3" id="KW-1185">Reference proteome</keyword>
<dbReference type="EMBL" id="LDPH01000033">
    <property type="protein sequence ID" value="KLV22038.1"/>
    <property type="molecule type" value="Genomic_DNA"/>
</dbReference>
<keyword evidence="1" id="KW-0472">Membrane</keyword>
<dbReference type="PATRIC" id="fig|1397.4.peg.3525"/>
<feature type="transmembrane region" description="Helical" evidence="1">
    <location>
        <begin position="169"/>
        <end position="190"/>
    </location>
</feature>
<feature type="transmembrane region" description="Helical" evidence="1">
    <location>
        <begin position="131"/>
        <end position="153"/>
    </location>
</feature>
<keyword evidence="1" id="KW-1133">Transmembrane helix</keyword>
<evidence type="ECO:0000256" key="1">
    <source>
        <dbReference type="SAM" id="Phobius"/>
    </source>
</evidence>
<dbReference type="GeneID" id="56351431"/>
<gene>
    <name evidence="2" type="ORF">ABW02_22010</name>
</gene>
<sequence>MNRILWATFIFVVLFAGLAIGSSLEVLNQTTINGIFSILLSVFIMFLLDSFLHLLSNGETSWKKKHYKSLLEWVDDGGNGGRRLEQNLLKDIKPKYNLIDNLELIKQAFTKIEKEKRELLLAYFKAQRNSVSLPATIMAILSTLFAGILLYFIQHPEIFRIEISVNADFAFIVQLFTWIFFFIIVMYHLVKMNKRASTKNELFIEILEKLKD</sequence>
<protein>
    <submittedName>
        <fullName evidence="2">Uncharacterized protein</fullName>
    </submittedName>
</protein>
<proteinExistence type="predicted"/>
<dbReference type="OrthoDB" id="9921825at2"/>
<keyword evidence="1" id="KW-0812">Transmembrane</keyword>
<dbReference type="AlphaFoldDB" id="A0A0J1I7V1"/>
<name>A0A0J1I7V1_NIACI</name>
<feature type="transmembrane region" description="Helical" evidence="1">
    <location>
        <begin position="31"/>
        <end position="55"/>
    </location>
</feature>
<dbReference type="RefSeq" id="WP_047944430.1">
    <property type="nucleotide sequence ID" value="NZ_CP053989.1"/>
</dbReference>
<reference evidence="2 3" key="1">
    <citation type="submission" date="2015-05" db="EMBL/GenBank/DDBJ databases">
        <title>Whole genome sequence and identification of bacterial endophytes from Costus igneus.</title>
        <authorList>
            <person name="Lee Y.P."/>
            <person name="Gan H.M."/>
            <person name="Eng W."/>
            <person name="Wheatley M.S."/>
            <person name="Caraballo A."/>
            <person name="Polter S."/>
            <person name="Savka M.A."/>
            <person name="Hudson A.O."/>
        </authorList>
    </citation>
    <scope>NUCLEOTIDE SEQUENCE [LARGE SCALE GENOMIC DNA]</scope>
    <source>
        <strain evidence="2 3">RIT379</strain>
    </source>
</reference>
<comment type="caution">
    <text evidence="2">The sequence shown here is derived from an EMBL/GenBank/DDBJ whole genome shotgun (WGS) entry which is preliminary data.</text>
</comment>
<organism evidence="2 3">
    <name type="scientific">Niallia circulans</name>
    <name type="common">Bacillus circulans</name>
    <dbReference type="NCBI Taxonomy" id="1397"/>
    <lineage>
        <taxon>Bacteria</taxon>
        <taxon>Bacillati</taxon>
        <taxon>Bacillota</taxon>
        <taxon>Bacilli</taxon>
        <taxon>Bacillales</taxon>
        <taxon>Bacillaceae</taxon>
        <taxon>Niallia</taxon>
    </lineage>
</organism>
<evidence type="ECO:0000313" key="3">
    <source>
        <dbReference type="Proteomes" id="UP000036045"/>
    </source>
</evidence>
<evidence type="ECO:0000313" key="2">
    <source>
        <dbReference type="EMBL" id="KLV22038.1"/>
    </source>
</evidence>